<proteinExistence type="predicted"/>
<dbReference type="SUPFAM" id="SSF74653">
    <property type="entry name" value="TolA/TonB C-terminal domain"/>
    <property type="match status" value="1"/>
</dbReference>
<dbReference type="PROSITE" id="PS52015">
    <property type="entry name" value="TONB_CTD"/>
    <property type="match status" value="1"/>
</dbReference>
<dbReference type="Pfam" id="PF03544">
    <property type="entry name" value="TonB_C"/>
    <property type="match status" value="1"/>
</dbReference>
<keyword evidence="4" id="KW-0472">Membrane</keyword>
<comment type="subcellular location">
    <subcellularLocation>
        <location evidence="1">Membrane</location>
        <topology evidence="1">Single-pass membrane protein</topology>
    </subcellularLocation>
</comment>
<dbReference type="InterPro" id="IPR037682">
    <property type="entry name" value="TonB_C"/>
</dbReference>
<protein>
    <recommendedName>
        <fullName evidence="5">TonB C-terminal domain-containing protein</fullName>
    </recommendedName>
</protein>
<feature type="domain" description="TonB C-terminal" evidence="5">
    <location>
        <begin position="63"/>
        <end position="154"/>
    </location>
</feature>
<dbReference type="GO" id="GO:0055085">
    <property type="term" value="P:transmembrane transport"/>
    <property type="evidence" value="ECO:0007669"/>
    <property type="project" value="InterPro"/>
</dbReference>
<evidence type="ECO:0000259" key="5">
    <source>
        <dbReference type="PROSITE" id="PS52015"/>
    </source>
</evidence>
<dbReference type="Proteomes" id="UP000262210">
    <property type="component" value="Unassembled WGS sequence"/>
</dbReference>
<keyword evidence="3" id="KW-1133">Transmembrane helix</keyword>
<organism evidence="6 7">
    <name type="scientific">Serratia grimesii</name>
    <dbReference type="NCBI Taxonomy" id="82995"/>
    <lineage>
        <taxon>Bacteria</taxon>
        <taxon>Pseudomonadati</taxon>
        <taxon>Pseudomonadota</taxon>
        <taxon>Gammaproteobacteria</taxon>
        <taxon>Enterobacterales</taxon>
        <taxon>Yersiniaceae</taxon>
        <taxon>Serratia</taxon>
    </lineage>
</organism>
<evidence type="ECO:0000313" key="7">
    <source>
        <dbReference type="Proteomes" id="UP000262210"/>
    </source>
</evidence>
<dbReference type="EMBL" id="DPSM01000023">
    <property type="protein sequence ID" value="HCK01862.1"/>
    <property type="molecule type" value="Genomic_DNA"/>
</dbReference>
<evidence type="ECO:0000256" key="2">
    <source>
        <dbReference type="ARBA" id="ARBA00022692"/>
    </source>
</evidence>
<gene>
    <name evidence="6" type="ORF">DHV72_17840</name>
</gene>
<accession>A0A9C7V918</accession>
<dbReference type="Gene3D" id="3.30.2420.10">
    <property type="entry name" value="TonB"/>
    <property type="match status" value="1"/>
</dbReference>
<reference evidence="6 7" key="1">
    <citation type="journal article" date="2018" name="Nat. Biotechnol.">
        <title>A standardized bacterial taxonomy based on genome phylogeny substantially revises the tree of life.</title>
        <authorList>
            <person name="Parks D.H."/>
            <person name="Chuvochina M."/>
            <person name="Waite D.W."/>
            <person name="Rinke C."/>
            <person name="Skarshewski A."/>
            <person name="Chaumeil P.A."/>
            <person name="Hugenholtz P."/>
        </authorList>
    </citation>
    <scope>NUCLEOTIDE SEQUENCE [LARGE SCALE GENOMIC DNA]</scope>
    <source>
        <strain evidence="6">UBA11264</strain>
    </source>
</reference>
<keyword evidence="2" id="KW-0812">Transmembrane</keyword>
<dbReference type="GO" id="GO:0016020">
    <property type="term" value="C:membrane"/>
    <property type="evidence" value="ECO:0007669"/>
    <property type="project" value="UniProtKB-SubCell"/>
</dbReference>
<evidence type="ECO:0000256" key="3">
    <source>
        <dbReference type="ARBA" id="ARBA00022989"/>
    </source>
</evidence>
<dbReference type="AlphaFoldDB" id="A0A9C7V918"/>
<sequence length="161" mass="18849">MKATCLLMMPRVPMMIIWPRWRRRSVLIRTEWMKTEIKGLCAALLYLAAFQAQADESCATDKPDNPPRNLFAELSVDPDKTRQEENNQGFMVLCYDIDEAGKVQNIRVMEAQPERMFDKAVFIAMSKWRYPTNEPIKDHRITLRFKHDDKAKVTPSTVPFR</sequence>
<name>A0A9C7V918_9GAMM</name>
<evidence type="ECO:0000313" key="6">
    <source>
        <dbReference type="EMBL" id="HCK01862.1"/>
    </source>
</evidence>
<dbReference type="InterPro" id="IPR006260">
    <property type="entry name" value="TonB/TolA_C"/>
</dbReference>
<comment type="caution">
    <text evidence="6">The sequence shown here is derived from an EMBL/GenBank/DDBJ whole genome shotgun (WGS) entry which is preliminary data.</text>
</comment>
<evidence type="ECO:0000256" key="1">
    <source>
        <dbReference type="ARBA" id="ARBA00004167"/>
    </source>
</evidence>
<dbReference type="NCBIfam" id="TIGR01352">
    <property type="entry name" value="tonB_Cterm"/>
    <property type="match status" value="1"/>
</dbReference>
<evidence type="ECO:0000256" key="4">
    <source>
        <dbReference type="ARBA" id="ARBA00023136"/>
    </source>
</evidence>